<dbReference type="Proteomes" id="UP001237595">
    <property type="component" value="Unassembled WGS sequence"/>
</dbReference>
<evidence type="ECO:0000313" key="2">
    <source>
        <dbReference type="Proteomes" id="UP001237595"/>
    </source>
</evidence>
<protein>
    <submittedName>
        <fullName evidence="1">Uncharacterized protein</fullName>
    </submittedName>
</protein>
<dbReference type="RefSeq" id="WP_281458228.1">
    <property type="nucleotide sequence ID" value="NZ_JASAOF010000023.1"/>
</dbReference>
<gene>
    <name evidence="1" type="ORF">QFW96_25310</name>
</gene>
<accession>A0ABT6PVC8</accession>
<dbReference type="EMBL" id="JASAOF010000023">
    <property type="protein sequence ID" value="MDI2031966.1"/>
    <property type="molecule type" value="Genomic_DNA"/>
</dbReference>
<keyword evidence="2" id="KW-1185">Reference proteome</keyword>
<comment type="caution">
    <text evidence="1">The sequence shown here is derived from an EMBL/GenBank/DDBJ whole genome shotgun (WGS) entry which is preliminary data.</text>
</comment>
<evidence type="ECO:0000313" key="1">
    <source>
        <dbReference type="EMBL" id="MDI2031966.1"/>
    </source>
</evidence>
<proteinExistence type="predicted"/>
<name>A0ABT6PVC8_9PSEU</name>
<sequence>MRSRVSFTPDGTSSVAVVPGEVAGPLLRTTPVTVTDLSTWICSADSGAVIDRSTVARQLGSFCRPGSRSLSEVTSRVAGSRIDRCSGALLSLLSRRDRTSRSPSGDQVASRGW</sequence>
<organism evidence="1 2">
    <name type="scientific">Saccharopolyspora ipomoeae</name>
    <dbReference type="NCBI Taxonomy" id="3042027"/>
    <lineage>
        <taxon>Bacteria</taxon>
        <taxon>Bacillati</taxon>
        <taxon>Actinomycetota</taxon>
        <taxon>Actinomycetes</taxon>
        <taxon>Pseudonocardiales</taxon>
        <taxon>Pseudonocardiaceae</taxon>
        <taxon>Saccharopolyspora</taxon>
    </lineage>
</organism>
<reference evidence="1 2" key="1">
    <citation type="submission" date="2023-04" db="EMBL/GenBank/DDBJ databases">
        <title>Draft genome sequence of Saccharopolyspora sp. TS4A08 isolated from sweet potato rhizospheric soil.</title>
        <authorList>
            <person name="Suksaard P."/>
            <person name="Duangmal K."/>
        </authorList>
    </citation>
    <scope>NUCLEOTIDE SEQUENCE [LARGE SCALE GENOMIC DNA]</scope>
    <source>
        <strain evidence="1 2">TS4A08</strain>
    </source>
</reference>